<feature type="transmembrane region" description="Helical" evidence="4">
    <location>
        <begin position="306"/>
        <end position="322"/>
    </location>
</feature>
<dbReference type="InterPro" id="IPR036259">
    <property type="entry name" value="MFS_trans_sf"/>
</dbReference>
<feature type="domain" description="Major facilitator superfamily (MFS) profile" evidence="5">
    <location>
        <begin position="12"/>
        <end position="398"/>
    </location>
</feature>
<dbReference type="Pfam" id="PF07690">
    <property type="entry name" value="MFS_1"/>
    <property type="match status" value="1"/>
</dbReference>
<evidence type="ECO:0000256" key="2">
    <source>
        <dbReference type="ARBA" id="ARBA00022989"/>
    </source>
</evidence>
<evidence type="ECO:0000256" key="3">
    <source>
        <dbReference type="ARBA" id="ARBA00023136"/>
    </source>
</evidence>
<dbReference type="Proteomes" id="UP001562065">
    <property type="component" value="Unassembled WGS sequence"/>
</dbReference>
<dbReference type="RefSeq" id="WP_369454883.1">
    <property type="nucleotide sequence ID" value="NZ_JBGCUO010000001.1"/>
</dbReference>
<keyword evidence="7" id="KW-1185">Reference proteome</keyword>
<dbReference type="PANTHER" id="PTHR42910">
    <property type="entry name" value="TRANSPORTER SCO4007-RELATED"/>
    <property type="match status" value="1"/>
</dbReference>
<feature type="transmembrane region" description="Helical" evidence="4">
    <location>
        <begin position="138"/>
        <end position="157"/>
    </location>
</feature>
<feature type="transmembrane region" description="Helical" evidence="4">
    <location>
        <begin position="105"/>
        <end position="126"/>
    </location>
</feature>
<feature type="transmembrane region" description="Helical" evidence="4">
    <location>
        <begin position="81"/>
        <end position="99"/>
    </location>
</feature>
<feature type="transmembrane region" description="Helical" evidence="4">
    <location>
        <begin position="222"/>
        <end position="242"/>
    </location>
</feature>
<dbReference type="InterPro" id="IPR011701">
    <property type="entry name" value="MFS"/>
</dbReference>
<feature type="transmembrane region" description="Helical" evidence="4">
    <location>
        <begin position="169"/>
        <end position="188"/>
    </location>
</feature>
<name>A0ABV4AIG3_9GAMM</name>
<feature type="transmembrane region" description="Helical" evidence="4">
    <location>
        <begin position="254"/>
        <end position="271"/>
    </location>
</feature>
<feature type="transmembrane region" description="Helical" evidence="4">
    <location>
        <begin position="343"/>
        <end position="363"/>
    </location>
</feature>
<keyword evidence="1 4" id="KW-0812">Transmembrane</keyword>
<dbReference type="PROSITE" id="PS50850">
    <property type="entry name" value="MFS"/>
    <property type="match status" value="1"/>
</dbReference>
<feature type="transmembrane region" description="Helical" evidence="4">
    <location>
        <begin position="283"/>
        <end position="300"/>
    </location>
</feature>
<dbReference type="CDD" id="cd17324">
    <property type="entry name" value="MFS_NepI_like"/>
    <property type="match status" value="1"/>
</dbReference>
<accession>A0ABV4AIG3</accession>
<proteinExistence type="predicted"/>
<gene>
    <name evidence="6" type="ORF">AB5I84_05660</name>
</gene>
<comment type="caution">
    <text evidence="6">The sequence shown here is derived from an EMBL/GenBank/DDBJ whole genome shotgun (WGS) entry which is preliminary data.</text>
</comment>
<keyword evidence="2 4" id="KW-1133">Transmembrane helix</keyword>
<evidence type="ECO:0000256" key="4">
    <source>
        <dbReference type="SAM" id="Phobius"/>
    </source>
</evidence>
<dbReference type="InterPro" id="IPR020846">
    <property type="entry name" value="MFS_dom"/>
</dbReference>
<organism evidence="6 7">
    <name type="scientific">Isoalcanivorax beigongshangi</name>
    <dbReference type="NCBI Taxonomy" id="3238810"/>
    <lineage>
        <taxon>Bacteria</taxon>
        <taxon>Pseudomonadati</taxon>
        <taxon>Pseudomonadota</taxon>
        <taxon>Gammaproteobacteria</taxon>
        <taxon>Oceanospirillales</taxon>
        <taxon>Alcanivoracaceae</taxon>
        <taxon>Isoalcanivorax</taxon>
    </lineage>
</organism>
<evidence type="ECO:0000259" key="5">
    <source>
        <dbReference type="PROSITE" id="PS50850"/>
    </source>
</evidence>
<evidence type="ECO:0000313" key="6">
    <source>
        <dbReference type="EMBL" id="MEY1661633.1"/>
    </source>
</evidence>
<dbReference type="Gene3D" id="1.20.1250.20">
    <property type="entry name" value="MFS general substrate transporter like domains"/>
    <property type="match status" value="1"/>
</dbReference>
<keyword evidence="3 4" id="KW-0472">Membrane</keyword>
<feature type="transmembrane region" description="Helical" evidence="4">
    <location>
        <begin position="52"/>
        <end position="69"/>
    </location>
</feature>
<dbReference type="SUPFAM" id="SSF103473">
    <property type="entry name" value="MFS general substrate transporter"/>
    <property type="match status" value="1"/>
</dbReference>
<protein>
    <submittedName>
        <fullName evidence="6">MFS transporter</fullName>
    </submittedName>
</protein>
<evidence type="ECO:0000313" key="7">
    <source>
        <dbReference type="Proteomes" id="UP001562065"/>
    </source>
</evidence>
<reference evidence="6 7" key="1">
    <citation type="submission" date="2024-07" db="EMBL/GenBank/DDBJ databases">
        <authorList>
            <person name="Ren Q."/>
        </authorList>
    </citation>
    <scope>NUCLEOTIDE SEQUENCE [LARGE SCALE GENOMIC DNA]</scope>
    <source>
        <strain evidence="6 7">REN37</strain>
    </source>
</reference>
<sequence>MTAPHATTPTLSPAVLLLMAVACGLCAGANYFNQPLLHSIAIGLGISDADASLTVTLAQLAYGAGLLLFVPLGDLLERRRLVVSLMVLASAGLILSASAQSLPQLTGGIIMTGLFSVAAQVLVPMAATLVPPAQSGRAVGLLMSGLLVGILISRTVAGVLSEVGGWTTVYWVGGATLLLCALVLARVLPASRNQHAEGGYLHQLRSLGRLLYLQPRLRTRGLMGGLMFGSLSVLFSTMALMLAGDPHRMDDATIGLIGLAGVAGALMASAAGRLADRGWGRHTTWAAVLIGIASWALLAWGGQSLIGFLVGLLMIDLALQGVHINNQMVIYALQPDARARLNACYMTLYFAGAAAGSALGAAAWQYGGWHAACGVGVVLAAASMLALLRDEVWARRALQPAG</sequence>
<dbReference type="PANTHER" id="PTHR42910:SF1">
    <property type="entry name" value="MAJOR FACILITATOR SUPERFAMILY (MFS) PROFILE DOMAIN-CONTAINING PROTEIN"/>
    <property type="match status" value="1"/>
</dbReference>
<feature type="transmembrane region" description="Helical" evidence="4">
    <location>
        <begin position="369"/>
        <end position="388"/>
    </location>
</feature>
<evidence type="ECO:0000256" key="1">
    <source>
        <dbReference type="ARBA" id="ARBA00022692"/>
    </source>
</evidence>
<dbReference type="EMBL" id="JBGCUO010000001">
    <property type="protein sequence ID" value="MEY1661633.1"/>
    <property type="molecule type" value="Genomic_DNA"/>
</dbReference>